<evidence type="ECO:0000256" key="6">
    <source>
        <dbReference type="ARBA" id="ARBA00022679"/>
    </source>
</evidence>
<keyword evidence="6 10" id="KW-0808">Transferase</keyword>
<dbReference type="Gene3D" id="3.20.20.80">
    <property type="entry name" value="Glycosidases"/>
    <property type="match status" value="2"/>
</dbReference>
<evidence type="ECO:0000256" key="8">
    <source>
        <dbReference type="ARBA" id="ARBA00031423"/>
    </source>
</evidence>
<organism evidence="12 13">
    <name type="scientific">Xanthomonas albilineans (strain GPE PC73 / CFBP 7063)</name>
    <dbReference type="NCBI Taxonomy" id="380358"/>
    <lineage>
        <taxon>Bacteria</taxon>
        <taxon>Pseudomonadati</taxon>
        <taxon>Pseudomonadota</taxon>
        <taxon>Gammaproteobacteria</taxon>
        <taxon>Lysobacterales</taxon>
        <taxon>Lysobacteraceae</taxon>
        <taxon>Xanthomonas</taxon>
    </lineage>
</organism>
<name>D2UFB1_XANAP</name>
<evidence type="ECO:0000256" key="11">
    <source>
        <dbReference type="SAM" id="MobiDB-lite"/>
    </source>
</evidence>
<reference evidence="12 13" key="1">
    <citation type="journal article" date="2009" name="BMC Genomics">
        <title>The complete genome sequence of Xanthomonas albilineans provides new insights into the reductive genome evolution of the xylem-limited Xanthomonadaceae.</title>
        <authorList>
            <person name="Pieretti I."/>
            <person name="Royer M."/>
            <person name="Barbe V."/>
            <person name="Carrere S."/>
            <person name="Koebnik R."/>
            <person name="Cociancich S."/>
            <person name="Couloux A."/>
            <person name="Darrasse A."/>
            <person name="Gouzy J."/>
            <person name="Jacques M.A."/>
            <person name="Lauber E."/>
            <person name="Manceau C."/>
            <person name="Mangenot S."/>
            <person name="Poussier S."/>
            <person name="Segurens B."/>
            <person name="Szurek B."/>
            <person name="Verdier V."/>
            <person name="Arlat M."/>
            <person name="Rott P."/>
        </authorList>
    </citation>
    <scope>NUCLEOTIDE SEQUENCE [LARGE SCALE GENOMIC DNA]</scope>
    <source>
        <strain evidence="13">GPE PC73 / CFBP 7063</strain>
    </source>
</reference>
<dbReference type="EMBL" id="FP565176">
    <property type="protein sequence ID" value="CBA17072.1"/>
    <property type="molecule type" value="Genomic_DNA"/>
</dbReference>
<evidence type="ECO:0000256" key="3">
    <source>
        <dbReference type="ARBA" id="ARBA00012560"/>
    </source>
</evidence>
<sequence>MTDAALHTLASAAGLLVNWIDASDIPRTVGADTLRLVLNTLGLDARDNTACRDSLRRLQADTATPPLLTTDPDAALDIGATPGTAYRLEREDGLHLEGHFDAHGRLAAPAAPGYWALLHGERRTTVAVAPPRCYSVADAVGIHDPRRWGLSLQVYSTQGAHDAGIGDADGVATWVTRIAAAGGDAIALSPVHAAAPVGTHYSPYSPSDRRFLDPLQAAPAHVLGTLATQRAIETAGLTQSFAAAQARPLIDWPASATAKWRCLRQLHADFGHADAALHADLANFEHDGGTALREYAIFAAHAFGDTDPALHRFAQWLAARSWASVQRQARAAGMGIGLIADLAVGFDPHGAEAAAWPEAVLHGLELGAPPDAFNRDGQAWGISGYAPNALRASGYAPFIALLRAVLRDRGGVRIDHILGLLRLWVIPSGTSSTDGVYLRYPLHDLLRLLALESWRHRAIVIGEDLGVVPDGIRTELSQRGVMGIDVLLFTRDPNGAFLPPMQWRHDAIATTTTHDLPTLRGWCQGKDIDWRARLQLCDATQQRIDHLTRHADVAQMERACAAALPPGQTIDPEQMALCFVGATPSPLALLPAEDALGLDQQPNLPGTIDGHPNWRRRLQSPDADTTATTLATRLDAFAQTRRHASVTATDAPTTDACA</sequence>
<dbReference type="InterPro" id="IPR017853">
    <property type="entry name" value="GH"/>
</dbReference>
<comment type="catalytic activity">
    <reaction evidence="1 10">
        <text>Transfers a segment of a (1-&gt;4)-alpha-D-glucan to a new position in an acceptor, which may be glucose or a (1-&gt;4)-alpha-D-glucan.</text>
        <dbReference type="EC" id="2.4.1.25"/>
    </reaction>
</comment>
<dbReference type="EC" id="2.4.1.25" evidence="3 10"/>
<proteinExistence type="inferred from homology"/>
<keyword evidence="5 10" id="KW-0328">Glycosyltransferase</keyword>
<dbReference type="GO" id="GO:0005975">
    <property type="term" value="P:carbohydrate metabolic process"/>
    <property type="evidence" value="ECO:0007669"/>
    <property type="project" value="InterPro"/>
</dbReference>
<comment type="similarity">
    <text evidence="2 10">Belongs to the disproportionating enzyme family.</text>
</comment>
<dbReference type="InterPro" id="IPR003385">
    <property type="entry name" value="Glyco_hydro_77"/>
</dbReference>
<evidence type="ECO:0000256" key="10">
    <source>
        <dbReference type="RuleBase" id="RU361207"/>
    </source>
</evidence>
<dbReference type="STRING" id="380358.XALC_2593"/>
<dbReference type="eggNOG" id="COG1640">
    <property type="taxonomic scope" value="Bacteria"/>
</dbReference>
<dbReference type="RefSeq" id="WP_012917067.1">
    <property type="nucleotide sequence ID" value="NC_013722.1"/>
</dbReference>
<gene>
    <name evidence="12" type="ordered locus">XALc_2593</name>
</gene>
<feature type="region of interest" description="Disordered" evidence="11">
    <location>
        <begin position="604"/>
        <end position="623"/>
    </location>
</feature>
<dbReference type="OrthoDB" id="9763489at2"/>
<dbReference type="Proteomes" id="UP000001890">
    <property type="component" value="Chromosome"/>
</dbReference>
<evidence type="ECO:0000256" key="9">
    <source>
        <dbReference type="ARBA" id="ARBA00031501"/>
    </source>
</evidence>
<dbReference type="GeneID" id="57877900"/>
<dbReference type="PANTHER" id="PTHR32438:SF5">
    <property type="entry name" value="4-ALPHA-GLUCANOTRANSFERASE DPE1, CHLOROPLASTIC_AMYLOPLASTIC"/>
    <property type="match status" value="1"/>
</dbReference>
<dbReference type="PATRIC" id="fig|29447.3.peg.2547"/>
<keyword evidence="7 10" id="KW-0119">Carbohydrate metabolism</keyword>
<evidence type="ECO:0000256" key="5">
    <source>
        <dbReference type="ARBA" id="ARBA00022676"/>
    </source>
</evidence>
<dbReference type="PANTHER" id="PTHR32438">
    <property type="entry name" value="4-ALPHA-GLUCANOTRANSFERASE DPE1, CHLOROPLASTIC/AMYLOPLASTIC"/>
    <property type="match status" value="1"/>
</dbReference>
<evidence type="ECO:0000313" key="13">
    <source>
        <dbReference type="Proteomes" id="UP000001890"/>
    </source>
</evidence>
<dbReference type="AlphaFoldDB" id="D2UFB1"/>
<evidence type="ECO:0000313" key="12">
    <source>
        <dbReference type="EMBL" id="CBA17072.1"/>
    </source>
</evidence>
<dbReference type="Pfam" id="PF02446">
    <property type="entry name" value="Glyco_hydro_77"/>
    <property type="match status" value="2"/>
</dbReference>
<dbReference type="KEGG" id="xal:XALC_2593"/>
<dbReference type="SUPFAM" id="SSF51445">
    <property type="entry name" value="(Trans)glycosidases"/>
    <property type="match status" value="1"/>
</dbReference>
<protein>
    <recommendedName>
        <fullName evidence="4 10">4-alpha-glucanotransferase</fullName>
        <ecNumber evidence="3 10">2.4.1.25</ecNumber>
    </recommendedName>
    <alternativeName>
        <fullName evidence="8 10">Amylomaltase</fullName>
    </alternativeName>
    <alternativeName>
        <fullName evidence="9 10">Disproportionating enzyme</fullName>
    </alternativeName>
</protein>
<evidence type="ECO:0000256" key="1">
    <source>
        <dbReference type="ARBA" id="ARBA00000439"/>
    </source>
</evidence>
<dbReference type="NCBIfam" id="TIGR00217">
    <property type="entry name" value="malQ"/>
    <property type="match status" value="1"/>
</dbReference>
<evidence type="ECO:0000256" key="4">
    <source>
        <dbReference type="ARBA" id="ARBA00020295"/>
    </source>
</evidence>
<dbReference type="GO" id="GO:0004134">
    <property type="term" value="F:4-alpha-glucanotransferase activity"/>
    <property type="evidence" value="ECO:0007669"/>
    <property type="project" value="UniProtKB-EC"/>
</dbReference>
<evidence type="ECO:0000256" key="2">
    <source>
        <dbReference type="ARBA" id="ARBA00005684"/>
    </source>
</evidence>
<evidence type="ECO:0000256" key="7">
    <source>
        <dbReference type="ARBA" id="ARBA00023277"/>
    </source>
</evidence>
<keyword evidence="13" id="KW-1185">Reference proteome</keyword>
<accession>D2UFB1</accession>